<feature type="chain" id="PRO_5012011220" evidence="4">
    <location>
        <begin position="19"/>
        <end position="591"/>
    </location>
</feature>
<protein>
    <submittedName>
        <fullName evidence="5">Uncharacterized protein</fullName>
    </submittedName>
</protein>
<dbReference type="STRING" id="1635173.WH52_12370"/>
<gene>
    <name evidence="5" type="ORF">WH52_12370</name>
</gene>
<comment type="caution">
    <text evidence="5">The sequence shown here is derived from an EMBL/GenBank/DDBJ whole genome shotgun (WGS) entry which is preliminary data.</text>
</comment>
<evidence type="ECO:0000256" key="2">
    <source>
        <dbReference type="ARBA" id="ARBA00023136"/>
    </source>
</evidence>
<evidence type="ECO:0000256" key="3">
    <source>
        <dbReference type="ARBA" id="ARBA00023237"/>
    </source>
</evidence>
<keyword evidence="6" id="KW-1185">Reference proteome</keyword>
<evidence type="ECO:0000256" key="4">
    <source>
        <dbReference type="SAM" id="SignalP"/>
    </source>
</evidence>
<dbReference type="Gene3D" id="2.40.170.20">
    <property type="entry name" value="TonB-dependent receptor, beta-barrel domain"/>
    <property type="match status" value="1"/>
</dbReference>
<dbReference type="OrthoDB" id="1264254at2"/>
<feature type="signal peptide" evidence="4">
    <location>
        <begin position="1"/>
        <end position="18"/>
    </location>
</feature>
<keyword evidence="4" id="KW-0732">Signal</keyword>
<evidence type="ECO:0000313" key="5">
    <source>
        <dbReference type="EMBL" id="OSY87250.1"/>
    </source>
</evidence>
<evidence type="ECO:0000256" key="1">
    <source>
        <dbReference type="ARBA" id="ARBA00004442"/>
    </source>
</evidence>
<dbReference type="RefSeq" id="WP_086031278.1">
    <property type="nucleotide sequence ID" value="NZ_LAPZ01000013.1"/>
</dbReference>
<accession>A0A1Y2PAR7</accession>
<reference evidence="5 6" key="1">
    <citation type="submission" date="2015-03" db="EMBL/GenBank/DDBJ databases">
        <title>Genome sequence of Tenacibaculum sp. S2-2, isolated from intestinal microbiota of sea cucumber, Apostichopus japonicas.</title>
        <authorList>
            <person name="Shao Z."/>
            <person name="Wang L."/>
            <person name="Li X."/>
        </authorList>
    </citation>
    <scope>NUCLEOTIDE SEQUENCE [LARGE SCALE GENOMIC DNA]</scope>
    <source>
        <strain evidence="5 6">S2-2</strain>
    </source>
</reference>
<dbReference type="Proteomes" id="UP000194221">
    <property type="component" value="Unassembled WGS sequence"/>
</dbReference>
<organism evidence="5 6">
    <name type="scientific">Tenacibaculum holothuriorum</name>
    <dbReference type="NCBI Taxonomy" id="1635173"/>
    <lineage>
        <taxon>Bacteria</taxon>
        <taxon>Pseudomonadati</taxon>
        <taxon>Bacteroidota</taxon>
        <taxon>Flavobacteriia</taxon>
        <taxon>Flavobacteriales</taxon>
        <taxon>Flavobacteriaceae</taxon>
        <taxon>Tenacibaculum</taxon>
    </lineage>
</organism>
<dbReference type="EMBL" id="LAPZ01000013">
    <property type="protein sequence ID" value="OSY87250.1"/>
    <property type="molecule type" value="Genomic_DNA"/>
</dbReference>
<dbReference type="InterPro" id="IPR036942">
    <property type="entry name" value="Beta-barrel_TonB_sf"/>
</dbReference>
<dbReference type="InParanoid" id="A0A1Y2PAR7"/>
<name>A0A1Y2PAR7_9FLAO</name>
<dbReference type="GO" id="GO:0009279">
    <property type="term" value="C:cell outer membrane"/>
    <property type="evidence" value="ECO:0007669"/>
    <property type="project" value="UniProtKB-SubCell"/>
</dbReference>
<keyword evidence="2" id="KW-0472">Membrane</keyword>
<proteinExistence type="predicted"/>
<keyword evidence="3" id="KW-0998">Cell outer membrane</keyword>
<dbReference type="AlphaFoldDB" id="A0A1Y2PAR7"/>
<sequence>MKKFITSLLILFTAFVNAQEKNPTKKANDSIKTEVVNVVTSYVPKVTDAFKIKQKPQVTHTKQTKKKELEYSIFSVPVASTFIPKSGTMKKIDLGKRERLFANYLSIGFGNNVAPSFETFIRQSEYYNSELGAYAKFNLSIDPVANTQLSSTFYNAKLNLFYKQTDRYFDWKIGLNIDRDKYNWYGLPTNITYSNIAIDAIEEAQTYGFYNVTGQINFEESYINEGNISIGFFADALESSEFSADANVQFTFPLDGIHRDLNDLHLNTAINFVGGKFVQAYENTDEIKHRFLTLGAHPTYSFLAKNFLVKLGAKAYFSLDLQNSVNQFFIYPDVEVSYPVVKDFANVFVGATGDLTTNSYRSLAKENPFVSPTLNVVQTNQKHAAFGGIRGKLSQQLSYNVKASYSDTEDNPFYSLNYSKSDGNSVSNGGFTFFGYEFGNSFRVLYDDMKTISVFGEVEYDFDKNTVLGANFEFNKYTLTNQQHPWNLPEVKAEVFGTYKAKKWYAGGNLFFVGSRKGVQYVGNAPAPFNVVSLKSYVDLNLNGGYNFSDSFSAYLNLNNVLNNNYQRFTNFNVQGFQAMAGLTWKFDSLF</sequence>
<comment type="subcellular location">
    <subcellularLocation>
        <location evidence="1">Cell outer membrane</location>
    </subcellularLocation>
</comment>
<dbReference type="SUPFAM" id="SSF56935">
    <property type="entry name" value="Porins"/>
    <property type="match status" value="1"/>
</dbReference>
<evidence type="ECO:0000313" key="6">
    <source>
        <dbReference type="Proteomes" id="UP000194221"/>
    </source>
</evidence>